<evidence type="ECO:0000313" key="6">
    <source>
        <dbReference type="Proteomes" id="UP000789405"/>
    </source>
</evidence>
<accession>A0A9N9K5U5</accession>
<evidence type="ECO:0000256" key="1">
    <source>
        <dbReference type="ARBA" id="ARBA00008693"/>
    </source>
</evidence>
<evidence type="ECO:0000256" key="3">
    <source>
        <dbReference type="ARBA" id="ARBA00022702"/>
    </source>
</evidence>
<keyword evidence="4" id="KW-1015">Disulfide bond</keyword>
<dbReference type="Proteomes" id="UP000789405">
    <property type="component" value="Unassembled WGS sequence"/>
</dbReference>
<dbReference type="AlphaFoldDB" id="A0A9N9K5U5"/>
<keyword evidence="3" id="KW-0372">Hormone</keyword>
<reference evidence="5" key="1">
    <citation type="submission" date="2021-06" db="EMBL/GenBank/DDBJ databases">
        <authorList>
            <person name="Kallberg Y."/>
            <person name="Tangrot J."/>
            <person name="Rosling A."/>
        </authorList>
    </citation>
    <scope>NUCLEOTIDE SEQUENCE</scope>
    <source>
        <strain evidence="5">MA453B</strain>
    </source>
</reference>
<feature type="non-terminal residue" evidence="5">
    <location>
        <position position="1"/>
    </location>
</feature>
<gene>
    <name evidence="5" type="ORF">DERYTH_LOCUS25577</name>
</gene>
<name>A0A9N9K5U5_9GLOM</name>
<dbReference type="PANTHER" id="PTHR11245">
    <property type="entry name" value="STANNIOCALCIN"/>
    <property type="match status" value="1"/>
</dbReference>
<sequence length="193" mass="21322">VATKTETSNAVTTSICNSPKVNTCNFYKECLENKFHCGTNSYPIQYGDKNCNKFLNALNQFNDPGKKWVTDTMLCLQNALVSTYNNDKATCSEIENTAFDSHARCYVDSGICNIPLDWKTIFQVVGIQDLGGMKIVQGIQQIIQTVAGCASFTKWFSSCVGCLGNCWTTYQTCWNNCNGNGLCWTACAGEWDG</sequence>
<evidence type="ECO:0000256" key="2">
    <source>
        <dbReference type="ARBA" id="ARBA00011748"/>
    </source>
</evidence>
<organism evidence="5 6">
    <name type="scientific">Dentiscutata erythropus</name>
    <dbReference type="NCBI Taxonomy" id="1348616"/>
    <lineage>
        <taxon>Eukaryota</taxon>
        <taxon>Fungi</taxon>
        <taxon>Fungi incertae sedis</taxon>
        <taxon>Mucoromycota</taxon>
        <taxon>Glomeromycotina</taxon>
        <taxon>Glomeromycetes</taxon>
        <taxon>Diversisporales</taxon>
        <taxon>Gigasporaceae</taxon>
        <taxon>Dentiscutata</taxon>
    </lineage>
</organism>
<dbReference type="GO" id="GO:0006874">
    <property type="term" value="P:intracellular calcium ion homeostasis"/>
    <property type="evidence" value="ECO:0007669"/>
    <property type="project" value="TreeGrafter"/>
</dbReference>
<comment type="similarity">
    <text evidence="1">Belongs to the stanniocalcin family.</text>
</comment>
<dbReference type="Pfam" id="PF03298">
    <property type="entry name" value="Stanniocalcin"/>
    <property type="match status" value="1"/>
</dbReference>
<dbReference type="EMBL" id="CAJVPY010048437">
    <property type="protein sequence ID" value="CAG8812158.1"/>
    <property type="molecule type" value="Genomic_DNA"/>
</dbReference>
<evidence type="ECO:0000313" key="5">
    <source>
        <dbReference type="EMBL" id="CAG8812158.1"/>
    </source>
</evidence>
<dbReference type="PANTHER" id="PTHR11245:SF6">
    <property type="entry name" value="DUF19 DOMAIN-CONTAINING PROTEIN"/>
    <property type="match status" value="1"/>
</dbReference>
<dbReference type="OrthoDB" id="2251794at2759"/>
<evidence type="ECO:0000256" key="4">
    <source>
        <dbReference type="ARBA" id="ARBA00023157"/>
    </source>
</evidence>
<proteinExistence type="inferred from homology"/>
<protein>
    <submittedName>
        <fullName evidence="5">12176_t:CDS:1</fullName>
    </submittedName>
</protein>
<comment type="subunit">
    <text evidence="2">Homodimer; disulfide-linked.</text>
</comment>
<dbReference type="InterPro" id="IPR004978">
    <property type="entry name" value="Stanniocalcin"/>
</dbReference>
<comment type="caution">
    <text evidence="5">The sequence shown here is derived from an EMBL/GenBank/DDBJ whole genome shotgun (WGS) entry which is preliminary data.</text>
</comment>
<keyword evidence="6" id="KW-1185">Reference proteome</keyword>
<dbReference type="GO" id="GO:0005179">
    <property type="term" value="F:hormone activity"/>
    <property type="evidence" value="ECO:0007669"/>
    <property type="project" value="UniProtKB-KW"/>
</dbReference>
<dbReference type="GO" id="GO:0005615">
    <property type="term" value="C:extracellular space"/>
    <property type="evidence" value="ECO:0007669"/>
    <property type="project" value="TreeGrafter"/>
</dbReference>
<feature type="non-terminal residue" evidence="5">
    <location>
        <position position="193"/>
    </location>
</feature>